<dbReference type="Gene3D" id="3.30.1370.20">
    <property type="entry name" value="D-lactate dehydrogenase, cap domain, subdomain 2"/>
    <property type="match status" value="1"/>
</dbReference>
<keyword evidence="5" id="KW-1003">Cell membrane</keyword>
<feature type="binding site" evidence="5">
    <location>
        <begin position="76"/>
        <end position="80"/>
    </location>
    <ligand>
        <name>FAD</name>
        <dbReference type="ChEBI" id="CHEBI:57692"/>
    </ligand>
</feature>
<dbReference type="EMBL" id="JBHLTM010000036">
    <property type="protein sequence ID" value="MFC0684991.1"/>
    <property type="molecule type" value="Genomic_DNA"/>
</dbReference>
<dbReference type="InterPro" id="IPR036318">
    <property type="entry name" value="FAD-bd_PCMH-like_sf"/>
</dbReference>
<name>A0ABV6S7F0_9SPHN</name>
<dbReference type="InterPro" id="IPR012256">
    <property type="entry name" value="D_lactate_DH"/>
</dbReference>
<accession>A0ABV6S7F0</accession>
<dbReference type="InterPro" id="IPR016169">
    <property type="entry name" value="FAD-bd_PCMH_sub2"/>
</dbReference>
<proteinExistence type="inferred from homology"/>
<dbReference type="InterPro" id="IPR016172">
    <property type="entry name" value="D-lactate_DH_C-sub1"/>
</dbReference>
<evidence type="ECO:0000256" key="7">
    <source>
        <dbReference type="SAM" id="MobiDB-lite"/>
    </source>
</evidence>
<dbReference type="GO" id="GO:0008720">
    <property type="term" value="F:D-lactate dehydrogenase (NAD+) activity"/>
    <property type="evidence" value="ECO:0007669"/>
    <property type="project" value="UniProtKB-EC"/>
</dbReference>
<feature type="binding site" evidence="5">
    <location>
        <position position="160"/>
    </location>
    <ligand>
        <name>FAD</name>
        <dbReference type="ChEBI" id="CHEBI:57692"/>
    </ligand>
</feature>
<feature type="binding site" evidence="5">
    <location>
        <position position="143"/>
    </location>
    <ligand>
        <name>FAD</name>
        <dbReference type="ChEBI" id="CHEBI:57692"/>
    </ligand>
</feature>
<feature type="region of interest" description="Disordered" evidence="7">
    <location>
        <begin position="553"/>
        <end position="580"/>
    </location>
</feature>
<dbReference type="SUPFAM" id="SSF56176">
    <property type="entry name" value="FAD-binding/transporter-associated domain-like"/>
    <property type="match status" value="1"/>
</dbReference>
<dbReference type="PROSITE" id="PS51387">
    <property type="entry name" value="FAD_PCMH"/>
    <property type="match status" value="1"/>
</dbReference>
<comment type="cofactor">
    <cofactor evidence="1 5 6">
        <name>FAD</name>
        <dbReference type="ChEBI" id="CHEBI:57692"/>
    </cofactor>
</comment>
<feature type="domain" description="FAD-binding PCMH-type" evidence="8">
    <location>
        <begin position="42"/>
        <end position="221"/>
    </location>
</feature>
<comment type="similarity">
    <text evidence="5">Belongs to the quinone-dependent D-lactate dehydrogenase family.</text>
</comment>
<evidence type="ECO:0000256" key="1">
    <source>
        <dbReference type="ARBA" id="ARBA00001974"/>
    </source>
</evidence>
<dbReference type="InterPro" id="IPR016173">
    <property type="entry name" value="D-lactate_DH_C-sub2"/>
</dbReference>
<keyword evidence="5 6" id="KW-0874">Quinone</keyword>
<dbReference type="InterPro" id="IPR006094">
    <property type="entry name" value="Oxid_FAD_bind_N"/>
</dbReference>
<dbReference type="Pfam" id="PF01565">
    <property type="entry name" value="FAD_binding_4"/>
    <property type="match status" value="1"/>
</dbReference>
<dbReference type="Proteomes" id="UP001589858">
    <property type="component" value="Unassembled WGS sequence"/>
</dbReference>
<feature type="binding site" evidence="5">
    <location>
        <position position="150"/>
    </location>
    <ligand>
        <name>FAD</name>
        <dbReference type="ChEBI" id="CHEBI:57692"/>
    </ligand>
</feature>
<comment type="caution">
    <text evidence="9">The sequence shown here is derived from an EMBL/GenBank/DDBJ whole genome shotgun (WGS) entry which is preliminary data.</text>
</comment>
<evidence type="ECO:0000313" key="9">
    <source>
        <dbReference type="EMBL" id="MFC0684991.1"/>
    </source>
</evidence>
<keyword evidence="5" id="KW-0472">Membrane</keyword>
<keyword evidence="10" id="KW-1185">Reference proteome</keyword>
<dbReference type="HAMAP" id="MF_02092">
    <property type="entry name" value="DLDH_Dld"/>
    <property type="match status" value="1"/>
</dbReference>
<dbReference type="EC" id="1.1.5.12" evidence="5"/>
<organism evidence="9 10">
    <name type="scientific">Novosphingobium clariflavum</name>
    <dbReference type="NCBI Taxonomy" id="2029884"/>
    <lineage>
        <taxon>Bacteria</taxon>
        <taxon>Pseudomonadati</taxon>
        <taxon>Pseudomonadota</taxon>
        <taxon>Alphaproteobacteria</taxon>
        <taxon>Sphingomonadales</taxon>
        <taxon>Sphingomonadaceae</taxon>
        <taxon>Novosphingobium</taxon>
    </lineage>
</organism>
<dbReference type="InterPro" id="IPR016166">
    <property type="entry name" value="FAD-bd_PCMH"/>
</dbReference>
<dbReference type="Gene3D" id="3.30.465.10">
    <property type="match status" value="1"/>
</dbReference>
<dbReference type="Pfam" id="PF09330">
    <property type="entry name" value="Lact-deh-memb"/>
    <property type="match status" value="1"/>
</dbReference>
<keyword evidence="4 5" id="KW-0560">Oxidoreductase</keyword>
<evidence type="ECO:0000259" key="8">
    <source>
        <dbReference type="PROSITE" id="PS51387"/>
    </source>
</evidence>
<evidence type="ECO:0000256" key="5">
    <source>
        <dbReference type="HAMAP-Rule" id="MF_02092"/>
    </source>
</evidence>
<comment type="subcellular location">
    <subcellularLocation>
        <location evidence="5">Cell inner membrane</location>
        <topology evidence="5">Peripheral membrane protein</topology>
        <orientation evidence="5">Cytoplasmic side</orientation>
    </subcellularLocation>
</comment>
<dbReference type="Gene3D" id="3.30.43.10">
    <property type="entry name" value="Uridine Diphospho-n-acetylenolpyruvylglucosamine Reductase, domain 2"/>
    <property type="match status" value="2"/>
</dbReference>
<evidence type="ECO:0000256" key="2">
    <source>
        <dbReference type="ARBA" id="ARBA00022630"/>
    </source>
</evidence>
<feature type="binding site" evidence="5">
    <location>
        <position position="263"/>
    </location>
    <ligand>
        <name>FAD</name>
        <dbReference type="ChEBI" id="CHEBI:57692"/>
    </ligand>
</feature>
<dbReference type="InterPro" id="IPR015409">
    <property type="entry name" value="Lactate_DH_C"/>
</dbReference>
<dbReference type="PANTHER" id="PTHR43716">
    <property type="entry name" value="D-2-HYDROXYGLUTARATE DEHYDROGENASE, MITOCHONDRIAL"/>
    <property type="match status" value="1"/>
</dbReference>
<keyword evidence="2 5" id="KW-0285">Flavoprotein</keyword>
<sequence length="580" mass="63981">MTTSATTRDRKLLDELRGAVGGRHVLTSARATARFRKGYRTGEGPAIAVVRPGSLVELWRAVRACVAADVSIIMQASNTGLTGGSTPDGDDYPGGLVIISTTRLSALKVIRGGEQVVCLPGTTLYALEAALRPYGREPHSVIGSSCLGASVVGGVCNNSGGSLIRRGPAYTQLALYAQVQGDGTLRLLNHLGIALGDEPETLLARLERGEFTEADIDPADDRWAHDHSYAAHVRDIDSDVPARFNADPRCLFEAAGSAGKLIVFAVRLDTFAREEETTTFYIGTRQPDRLTALRRTMLRDFDTLPIAGEYMHAEAFDIADRYGRDMFFAIERLGTDRLPALFAAKSRFDALFAGLFGNGLSDRLMQWSSRFIPDHLPPRMREYRARFDHHLILKVPREQVEAARALLGELFPGGSEADHFECTAQEAAKAFLHRFVAAGAAVRYRAVHRDKVEDIVALDVALPRNTRQWVEQLPAELAARTVHTLYYGHFFCQVFHQDYIVTKGTDPLAFEHALWALLDARGAQYPAEHNVGHLYVARPELARFYREIDPRNQLNPGIGHTPRGRDWNDHACAGAHGEHP</sequence>
<comment type="catalytic activity">
    <reaction evidence="5 6">
        <text>(R)-lactate + a quinone = a quinol + pyruvate</text>
        <dbReference type="Rhea" id="RHEA:51468"/>
        <dbReference type="ChEBI" id="CHEBI:15361"/>
        <dbReference type="ChEBI" id="CHEBI:16004"/>
        <dbReference type="ChEBI" id="CHEBI:24646"/>
        <dbReference type="ChEBI" id="CHEBI:132124"/>
        <dbReference type="EC" id="1.1.5.12"/>
    </reaction>
</comment>
<dbReference type="NCBIfam" id="NF008387">
    <property type="entry name" value="PRK11183.1"/>
    <property type="match status" value="1"/>
</dbReference>
<evidence type="ECO:0000256" key="3">
    <source>
        <dbReference type="ARBA" id="ARBA00022827"/>
    </source>
</evidence>
<dbReference type="PIRSF" id="PIRSF000101">
    <property type="entry name" value="D-lactate_dh"/>
    <property type="match status" value="1"/>
</dbReference>
<dbReference type="InterPro" id="IPR051264">
    <property type="entry name" value="FAD-oxidored/transferase_4"/>
</dbReference>
<dbReference type="InterPro" id="IPR016167">
    <property type="entry name" value="FAD-bd_PCMH_sub1"/>
</dbReference>
<reference evidence="9 10" key="1">
    <citation type="submission" date="2024-09" db="EMBL/GenBank/DDBJ databases">
        <authorList>
            <person name="Sun Q."/>
            <person name="Mori K."/>
        </authorList>
    </citation>
    <scope>NUCLEOTIDE SEQUENCE [LARGE SCALE GENOMIC DNA]</scope>
    <source>
        <strain evidence="9 10">CICC 11035S</strain>
    </source>
</reference>
<protein>
    <recommendedName>
        <fullName evidence="5">Quinone-dependent D-lactate dehydrogenase</fullName>
        <ecNumber evidence="5">1.1.5.12</ecNumber>
    </recommendedName>
    <alternativeName>
        <fullName evidence="5">D-lactate dehydrogenase</fullName>
        <shortName evidence="5">D-LDH</shortName>
    </alternativeName>
</protein>
<evidence type="ECO:0000313" key="10">
    <source>
        <dbReference type="Proteomes" id="UP001589858"/>
    </source>
</evidence>
<dbReference type="InterPro" id="IPR016164">
    <property type="entry name" value="FAD-linked_Oxase-like_C"/>
</dbReference>
<dbReference type="Gene3D" id="3.30.70.610">
    <property type="entry name" value="D-lactate dehydrogenase, cap domain, subdomain 1"/>
    <property type="match status" value="2"/>
</dbReference>
<keyword evidence="5" id="KW-0997">Cell inner membrane</keyword>
<dbReference type="SUPFAM" id="SSF55103">
    <property type="entry name" value="FAD-linked oxidases, C-terminal domain"/>
    <property type="match status" value="1"/>
</dbReference>
<dbReference type="PANTHER" id="PTHR43716:SF1">
    <property type="entry name" value="D-2-HYDROXYGLUTARATE DEHYDROGENASE, MITOCHONDRIAL"/>
    <property type="match status" value="1"/>
</dbReference>
<evidence type="ECO:0000256" key="6">
    <source>
        <dbReference type="PIRNR" id="PIRNR000101"/>
    </source>
</evidence>
<gene>
    <name evidence="5 9" type="primary">dld</name>
    <name evidence="9" type="ORF">ACFFF8_10325</name>
</gene>
<dbReference type="RefSeq" id="WP_267221364.1">
    <property type="nucleotide sequence ID" value="NZ_JAPCWC010000010.1"/>
</dbReference>
<evidence type="ECO:0000256" key="4">
    <source>
        <dbReference type="ARBA" id="ARBA00023002"/>
    </source>
</evidence>
<comment type="function">
    <text evidence="5 6">Catalyzes the oxidation of D-lactate to pyruvate.</text>
</comment>
<feature type="binding site" evidence="5">
    <location>
        <begin position="84"/>
        <end position="85"/>
    </location>
    <ligand>
        <name>FAD</name>
        <dbReference type="ChEBI" id="CHEBI:57692"/>
    </ligand>
</feature>
<keyword evidence="3 5" id="KW-0274">FAD</keyword>